<accession>A0A540K9K0</accession>
<dbReference type="Gene3D" id="3.30.420.10">
    <property type="entry name" value="Ribonuclease H-like superfamily/Ribonuclease H"/>
    <property type="match status" value="1"/>
</dbReference>
<comment type="caution">
    <text evidence="2">The sequence shown here is derived from an EMBL/GenBank/DDBJ whole genome shotgun (WGS) entry which is preliminary data.</text>
</comment>
<dbReference type="InterPro" id="IPR043502">
    <property type="entry name" value="DNA/RNA_pol_sf"/>
</dbReference>
<dbReference type="InterPro" id="IPR012337">
    <property type="entry name" value="RNaseH-like_sf"/>
</dbReference>
<protein>
    <recommendedName>
        <fullName evidence="1">RNase H type-1 domain-containing protein</fullName>
    </recommendedName>
</protein>
<keyword evidence="3" id="KW-1185">Reference proteome</keyword>
<reference evidence="2 3" key="1">
    <citation type="journal article" date="2019" name="G3 (Bethesda)">
        <title>Sequencing of a Wild Apple (Malus baccata) Genome Unravels the Differences Between Cultivated and Wild Apple Species Regarding Disease Resistance and Cold Tolerance.</title>
        <authorList>
            <person name="Chen X."/>
        </authorList>
    </citation>
    <scope>NUCLEOTIDE SEQUENCE [LARGE SCALE GENOMIC DNA]</scope>
    <source>
        <strain evidence="3">cv. Shandingzi</strain>
        <tissue evidence="2">Leaves</tissue>
    </source>
</reference>
<dbReference type="GO" id="GO:0004523">
    <property type="term" value="F:RNA-DNA hybrid ribonuclease activity"/>
    <property type="evidence" value="ECO:0007669"/>
    <property type="project" value="InterPro"/>
</dbReference>
<dbReference type="Gene3D" id="3.30.70.270">
    <property type="match status" value="2"/>
</dbReference>
<evidence type="ECO:0000259" key="1">
    <source>
        <dbReference type="PROSITE" id="PS50879"/>
    </source>
</evidence>
<dbReference type="Gene3D" id="3.10.20.370">
    <property type="match status" value="1"/>
</dbReference>
<dbReference type="Gene3D" id="3.10.10.10">
    <property type="entry name" value="HIV Type 1 Reverse Transcriptase, subunit A, domain 1"/>
    <property type="match status" value="1"/>
</dbReference>
<dbReference type="CDD" id="cd01647">
    <property type="entry name" value="RT_LTR"/>
    <property type="match status" value="1"/>
</dbReference>
<dbReference type="Pfam" id="PF00078">
    <property type="entry name" value="RVT_1"/>
    <property type="match status" value="1"/>
</dbReference>
<dbReference type="InterPro" id="IPR036397">
    <property type="entry name" value="RNaseH_sf"/>
</dbReference>
<dbReference type="SUPFAM" id="SSF53098">
    <property type="entry name" value="Ribonuclease H-like"/>
    <property type="match status" value="1"/>
</dbReference>
<dbReference type="InterPro" id="IPR000477">
    <property type="entry name" value="RT_dom"/>
</dbReference>
<dbReference type="STRING" id="106549.A0A540K9K0"/>
<dbReference type="SUPFAM" id="SSF56672">
    <property type="entry name" value="DNA/RNA polymerases"/>
    <property type="match status" value="1"/>
</dbReference>
<sequence length="727" mass="82628">MPGLDPALVEHRMPIKEGYKPVKQAPRRMSKEIEEKVKEEIERLVKAGFIRPAKYVEWLANIVPVLKAITKAVRCCVDYRNINSATPKDEYPMPMADLSIDAVAKHKVLSFMDGNAGYNQIKMAPEDIHKTAFRCPGHVGAYEYLVMPFGLKNAGATYQRAMNAIFHDLIGQSMEVYIDDIVVKSKTEEQHLVDLKQALMRMRIHKLKMNPKKCAFGVRAGNFLGFLVHQRGVEVDKNKSRAILESLPPTNKVQLQRLLGKINFLRRFIANLAGKIQPLTPLLRLKDRENFEWGPTHKQAFDSIKVYLTSPPVLVPPQRGKPLKLYISASERSIGSLLAQNNEGGKEQAVYYLSRILTEVETRYSPVERLCLALYFTANKLRHYMLPCHVHIIAKTDVIKYMLSRPMLAGRIGKWILALSEFSFQYVPQRAVKGQAIADFLTEHQEPQSEEINIPGSLEVANVWIPPRSDVSGKEDWIQQEIRRVAGLWITPWKLYFDGSYTQKAAGAGIVIINPQGVYHYYSFLLDYQENTNNRAEYEALIIGLEILMDLGVTEVEIFGDSELVINQLNGEFKCRHITMAGYYMAATQLLNLWEFEISVNHIPRGSNLAANEMAQLASGVPMQERKYGVDVEIQTRNLPSILDRGFSLDVMVLETEVEDWRTPITQYLKDPSSPTSKKNRQQATKYVLWTKNLLRKTPDGLLLKCLGQEESMRVMAEVHEGICGAH</sequence>
<dbReference type="InterPro" id="IPR002156">
    <property type="entry name" value="RNaseH_domain"/>
</dbReference>
<dbReference type="CDD" id="cd09274">
    <property type="entry name" value="RNase_HI_RT_Ty3"/>
    <property type="match status" value="1"/>
</dbReference>
<organism evidence="2 3">
    <name type="scientific">Malus baccata</name>
    <name type="common">Siberian crab apple</name>
    <name type="synonym">Pyrus baccata</name>
    <dbReference type="NCBI Taxonomy" id="106549"/>
    <lineage>
        <taxon>Eukaryota</taxon>
        <taxon>Viridiplantae</taxon>
        <taxon>Streptophyta</taxon>
        <taxon>Embryophyta</taxon>
        <taxon>Tracheophyta</taxon>
        <taxon>Spermatophyta</taxon>
        <taxon>Magnoliopsida</taxon>
        <taxon>eudicotyledons</taxon>
        <taxon>Gunneridae</taxon>
        <taxon>Pentapetalae</taxon>
        <taxon>rosids</taxon>
        <taxon>fabids</taxon>
        <taxon>Rosales</taxon>
        <taxon>Rosaceae</taxon>
        <taxon>Amygdaloideae</taxon>
        <taxon>Maleae</taxon>
        <taxon>Malus</taxon>
    </lineage>
</organism>
<gene>
    <name evidence="2" type="ORF">C1H46_043570</name>
</gene>
<feature type="domain" description="RNase H type-1" evidence="1">
    <location>
        <begin position="489"/>
        <end position="624"/>
    </location>
</feature>
<dbReference type="InterPro" id="IPR041577">
    <property type="entry name" value="RT_RNaseH_2"/>
</dbReference>
<dbReference type="PANTHER" id="PTHR48475:SF1">
    <property type="entry name" value="RNASE H TYPE-1 DOMAIN-CONTAINING PROTEIN"/>
    <property type="match status" value="1"/>
</dbReference>
<proteinExistence type="predicted"/>
<evidence type="ECO:0000313" key="2">
    <source>
        <dbReference type="EMBL" id="TQD70895.1"/>
    </source>
</evidence>
<name>A0A540K9K0_MALBA</name>
<dbReference type="InterPro" id="IPR043128">
    <property type="entry name" value="Rev_trsase/Diguanyl_cyclase"/>
</dbReference>
<dbReference type="CDD" id="cd09279">
    <property type="entry name" value="RNase_HI_like"/>
    <property type="match status" value="1"/>
</dbReference>
<dbReference type="EMBL" id="VIEB01001657">
    <property type="protein sequence ID" value="TQD70895.1"/>
    <property type="molecule type" value="Genomic_DNA"/>
</dbReference>
<dbReference type="AlphaFoldDB" id="A0A540K9K0"/>
<dbReference type="Proteomes" id="UP000315295">
    <property type="component" value="Unassembled WGS sequence"/>
</dbReference>
<dbReference type="GO" id="GO:0003676">
    <property type="term" value="F:nucleic acid binding"/>
    <property type="evidence" value="ECO:0007669"/>
    <property type="project" value="InterPro"/>
</dbReference>
<evidence type="ECO:0000313" key="3">
    <source>
        <dbReference type="Proteomes" id="UP000315295"/>
    </source>
</evidence>
<dbReference type="Pfam" id="PF13456">
    <property type="entry name" value="RVT_3"/>
    <property type="match status" value="1"/>
</dbReference>
<dbReference type="PANTHER" id="PTHR48475">
    <property type="entry name" value="RIBONUCLEASE H"/>
    <property type="match status" value="1"/>
</dbReference>
<dbReference type="Pfam" id="PF17919">
    <property type="entry name" value="RT_RNaseH_2"/>
    <property type="match status" value="1"/>
</dbReference>
<dbReference type="PROSITE" id="PS50879">
    <property type="entry name" value="RNASE_H_1"/>
    <property type="match status" value="1"/>
</dbReference>